<feature type="compositionally biased region" description="Basic and acidic residues" evidence="8">
    <location>
        <begin position="332"/>
        <end position="348"/>
    </location>
</feature>
<feature type="compositionally biased region" description="Low complexity" evidence="8">
    <location>
        <begin position="8"/>
        <end position="26"/>
    </location>
</feature>
<dbReference type="GO" id="GO:0000122">
    <property type="term" value="P:negative regulation of transcription by RNA polymerase II"/>
    <property type="evidence" value="ECO:0007669"/>
    <property type="project" value="TreeGrafter"/>
</dbReference>
<keyword evidence="11" id="KW-1185">Reference proteome</keyword>
<evidence type="ECO:0000256" key="8">
    <source>
        <dbReference type="SAM" id="MobiDB-lite"/>
    </source>
</evidence>
<dbReference type="OrthoDB" id="10265969at2759"/>
<dbReference type="Gene3D" id="1.20.1160.11">
    <property type="entry name" value="Paired amphipathic helix"/>
    <property type="match status" value="3"/>
</dbReference>
<keyword evidence="6 7" id="KW-0539">Nucleus</keyword>
<comment type="subcellular location">
    <subcellularLocation>
        <location evidence="1 7">Nucleus</location>
    </subcellularLocation>
</comment>
<dbReference type="AlphaFoldDB" id="A0A9P3LGE3"/>
<dbReference type="Pfam" id="PF08295">
    <property type="entry name" value="Sin3_corepress"/>
    <property type="match status" value="1"/>
</dbReference>
<dbReference type="InterPro" id="IPR036600">
    <property type="entry name" value="PAH_sf"/>
</dbReference>
<evidence type="ECO:0000313" key="11">
    <source>
        <dbReference type="Proteomes" id="UP000703269"/>
    </source>
</evidence>
<keyword evidence="5" id="KW-0804">Transcription</keyword>
<dbReference type="SMART" id="SM00761">
    <property type="entry name" value="HDAC_interact"/>
    <property type="match status" value="1"/>
</dbReference>
<dbReference type="PROSITE" id="PS51477">
    <property type="entry name" value="PAH"/>
    <property type="match status" value="2"/>
</dbReference>
<reference evidence="10 11" key="1">
    <citation type="submission" date="2021-08" db="EMBL/GenBank/DDBJ databases">
        <title>Draft Genome Sequence of Phanerochaete sordida strain YK-624.</title>
        <authorList>
            <person name="Mori T."/>
            <person name="Dohra H."/>
            <person name="Suzuki T."/>
            <person name="Kawagishi H."/>
            <person name="Hirai H."/>
        </authorList>
    </citation>
    <scope>NUCLEOTIDE SEQUENCE [LARGE SCALE GENOMIC DNA]</scope>
    <source>
        <strain evidence="10 11">YK-624</strain>
    </source>
</reference>
<gene>
    <name evidence="10" type="ORF">PsYK624_098330</name>
</gene>
<evidence type="ECO:0000256" key="5">
    <source>
        <dbReference type="ARBA" id="ARBA00023163"/>
    </source>
</evidence>
<feature type="domain" description="Histone deacetylase interacting" evidence="9">
    <location>
        <begin position="510"/>
        <end position="609"/>
    </location>
</feature>
<dbReference type="Pfam" id="PF02671">
    <property type="entry name" value="PAH"/>
    <property type="match status" value="2"/>
</dbReference>
<comment type="caution">
    <text evidence="10">The sequence shown here is derived from an EMBL/GenBank/DDBJ whole genome shotgun (WGS) entry which is preliminary data.</text>
</comment>
<dbReference type="FunFam" id="1.20.1160.11:FF:000001">
    <property type="entry name" value="Paired amphipathic helix protein Sin3"/>
    <property type="match status" value="1"/>
</dbReference>
<dbReference type="EMBL" id="BPQB01000034">
    <property type="protein sequence ID" value="GJE93673.1"/>
    <property type="molecule type" value="Genomic_DNA"/>
</dbReference>
<feature type="compositionally biased region" description="Basic and acidic residues" evidence="8">
    <location>
        <begin position="1203"/>
        <end position="1212"/>
    </location>
</feature>
<dbReference type="Proteomes" id="UP000703269">
    <property type="component" value="Unassembled WGS sequence"/>
</dbReference>
<feature type="compositionally biased region" description="Basic and acidic residues" evidence="8">
    <location>
        <begin position="840"/>
        <end position="853"/>
    </location>
</feature>
<keyword evidence="3" id="KW-0677">Repeat</keyword>
<keyword evidence="2" id="KW-0678">Repressor</keyword>
<evidence type="ECO:0000256" key="6">
    <source>
        <dbReference type="ARBA" id="ARBA00023242"/>
    </source>
</evidence>
<dbReference type="Pfam" id="PF16879">
    <property type="entry name" value="Sin3a_C"/>
    <property type="match status" value="1"/>
</dbReference>
<dbReference type="GO" id="GO:0070822">
    <property type="term" value="C:Sin3-type complex"/>
    <property type="evidence" value="ECO:0007669"/>
    <property type="project" value="TreeGrafter"/>
</dbReference>
<organism evidence="10 11">
    <name type="scientific">Phanerochaete sordida</name>
    <dbReference type="NCBI Taxonomy" id="48140"/>
    <lineage>
        <taxon>Eukaryota</taxon>
        <taxon>Fungi</taxon>
        <taxon>Dikarya</taxon>
        <taxon>Basidiomycota</taxon>
        <taxon>Agaricomycotina</taxon>
        <taxon>Agaricomycetes</taxon>
        <taxon>Polyporales</taxon>
        <taxon>Phanerochaetaceae</taxon>
        <taxon>Phanerochaete</taxon>
    </lineage>
</organism>
<feature type="compositionally biased region" description="Acidic residues" evidence="8">
    <location>
        <begin position="813"/>
        <end position="824"/>
    </location>
</feature>
<evidence type="ECO:0000256" key="7">
    <source>
        <dbReference type="PROSITE-ProRule" id="PRU00810"/>
    </source>
</evidence>
<evidence type="ECO:0000256" key="4">
    <source>
        <dbReference type="ARBA" id="ARBA00023015"/>
    </source>
</evidence>
<feature type="compositionally biased region" description="Low complexity" evidence="8">
    <location>
        <begin position="309"/>
        <end position="320"/>
    </location>
</feature>
<evidence type="ECO:0000256" key="3">
    <source>
        <dbReference type="ARBA" id="ARBA00022737"/>
    </source>
</evidence>
<feature type="compositionally biased region" description="Pro residues" evidence="8">
    <location>
        <begin position="1224"/>
        <end position="1233"/>
    </location>
</feature>
<dbReference type="InterPro" id="IPR003822">
    <property type="entry name" value="PAH"/>
</dbReference>
<feature type="compositionally biased region" description="Pro residues" evidence="8">
    <location>
        <begin position="46"/>
        <end position="67"/>
    </location>
</feature>
<dbReference type="SUPFAM" id="SSF47762">
    <property type="entry name" value="PAH2 domain"/>
    <property type="match status" value="3"/>
</dbReference>
<feature type="region of interest" description="Disordered" evidence="8">
    <location>
        <begin position="395"/>
        <end position="414"/>
    </location>
</feature>
<protein>
    <submittedName>
        <fullName evidence="10">Histone deacetylase complex, regulatory component SIN3</fullName>
    </submittedName>
</protein>
<evidence type="ECO:0000313" key="10">
    <source>
        <dbReference type="EMBL" id="GJE93673.1"/>
    </source>
</evidence>
<sequence length="1258" mass="140475">MSGDDDNASGGAQSAAVAPAPAADVKPALKDEPATAPMEDVKPTLSEPPPPPPALPTPTDTLPPPPEHMGASLEDAATMPPPDDASVRPLNVTDALGYLDCVKQQFADQSDVYNRFLDIMKDFKSQLIDTPGVIERVSTLFRGYPQLIQGFNTFLPAGYRIECTTDGDNSDLITVTTPSGTTTQAIREHLPPRPSLLGDLVIAAPGAVDTEQDIKRALQYVQRVKNRYANDPHKYKAFLEVLSPEEGAGEDVLSLVERLFKDDEDLKQGFYQFLPDRNLQQRTVARLDDMEEGTPLHLESRHSRKKADGASSSVAAKGGSTSVPQKRKRKPAEKDKGEQEKDKHKDIAPKPGPSKRTKQQHITSEAPSPSLAQLHAIPASPSRAHALAGQLHPSLSHTQMHPVPNGLSTSHLAPAPRYDDAQFFDRVKRALENRDTYNEFLKLVNLFTQDIIDTARLVREARNYLGDGELMAQFKDILGWDERRERYAGSEDVWTRPTGVLDRPSRNQLNLRHGSYRKLPVGETDVMCSGRDEMCKAVLNDHWVSQPTFHSEDAGFLAHKKNAYEEALHRSEEERHEYDFHIEAIHRTIQALEPFNSKISQMSQIEKERETYKYRPQFQGAAKSIHLRVIKKVYGREAGVEVFQAMQEVPVVAIPLVLQRLKQKHDEWKRAQREWNKVWKEVDARNYYKSLDHQGITFKAADKKALTHKAFVSQIEAARDEQLAQRAALVDPLFARTRPRHQLEYVLEDPDVLQDALKLACSFLDRTQGQIGHQDRRRIEQFLRGFVPLFLMADAQTFNAAFVPKHDTGDFDAGDPDVTMDDGDAASVSSRGARPSKAGSDLRKRLLKSEQAKSSRRTRAQDAASPASSRPASPALGDVPLPDREASPVLNGQGPSPPTSPTDSRPMRKGTFFTNTHFYVLVRLLEVLYSRLRLFKDLAAEAASEPSVPLKPNPLADRLGMLADVTKLGDRAHDAAHFYELLLESCERLFDGELEQGVFEEQLRYMFGIQHAYKMFTVDKVVGAVVKQVQTILADTKSMELFEQLRRERDIPRPTTQQLINFRRAAEKILGPDENLFRMVWVPESKTVTIQLLGKDDASFDDSEVQTGRWQAYMDSYVSPGDTAGLTLSVTRKPFIKRTLKPCEDDNIEGDDALAIRVCTRTYRLFYVAGTEDLLWRPRSADEVAEAARRLQAHNTRKRAWLEKFTTKKEQPAESTSAVQTPAQPQPPAPAPAPAQSDRPTPAPAASPTAATPKSTGS</sequence>
<dbReference type="PANTHER" id="PTHR12346">
    <property type="entry name" value="SIN3B-RELATED"/>
    <property type="match status" value="1"/>
</dbReference>
<dbReference type="InterPro" id="IPR013194">
    <property type="entry name" value="HDAC_interact_dom"/>
</dbReference>
<feature type="compositionally biased region" description="Low complexity" evidence="8">
    <location>
        <begin position="1244"/>
        <end position="1258"/>
    </location>
</feature>
<feature type="compositionally biased region" description="Polar residues" evidence="8">
    <location>
        <begin position="360"/>
        <end position="369"/>
    </location>
</feature>
<dbReference type="PANTHER" id="PTHR12346:SF0">
    <property type="entry name" value="SIN3A, ISOFORM G"/>
    <property type="match status" value="1"/>
</dbReference>
<evidence type="ECO:0000256" key="2">
    <source>
        <dbReference type="ARBA" id="ARBA00022491"/>
    </source>
</evidence>
<feature type="compositionally biased region" description="Low complexity" evidence="8">
    <location>
        <begin position="863"/>
        <end position="875"/>
    </location>
</feature>
<feature type="region of interest" description="Disordered" evidence="8">
    <location>
        <begin position="1"/>
        <end position="81"/>
    </location>
</feature>
<proteinExistence type="predicted"/>
<accession>A0A9P3LGE3</accession>
<evidence type="ECO:0000259" key="9">
    <source>
        <dbReference type="SMART" id="SM00761"/>
    </source>
</evidence>
<dbReference type="InterPro" id="IPR039774">
    <property type="entry name" value="Sin3-like"/>
</dbReference>
<feature type="region of interest" description="Disordered" evidence="8">
    <location>
        <begin position="1203"/>
        <end position="1258"/>
    </location>
</feature>
<feature type="region of interest" description="Disordered" evidence="8">
    <location>
        <begin position="291"/>
        <end position="369"/>
    </location>
</feature>
<name>A0A9P3LGE3_9APHY</name>
<dbReference type="GO" id="GO:0003714">
    <property type="term" value="F:transcription corepressor activity"/>
    <property type="evidence" value="ECO:0007669"/>
    <property type="project" value="InterPro"/>
</dbReference>
<dbReference type="InterPro" id="IPR031693">
    <property type="entry name" value="Sin3_C"/>
</dbReference>
<dbReference type="FunFam" id="1.20.1160.11:FF:000002">
    <property type="entry name" value="Paired amphipathic helix protein SIN3"/>
    <property type="match status" value="1"/>
</dbReference>
<evidence type="ECO:0000256" key="1">
    <source>
        <dbReference type="ARBA" id="ARBA00004123"/>
    </source>
</evidence>
<keyword evidence="4" id="KW-0805">Transcription regulation</keyword>
<feature type="region of interest" description="Disordered" evidence="8">
    <location>
        <begin position="813"/>
        <end position="908"/>
    </location>
</feature>